<protein>
    <submittedName>
        <fullName evidence="1">Uncharacterized protein</fullName>
    </submittedName>
</protein>
<gene>
    <name evidence="1" type="ORF">RchiOBHm_Chr3g0462411</name>
</gene>
<proteinExistence type="predicted"/>
<organism evidence="1 2">
    <name type="scientific">Rosa chinensis</name>
    <name type="common">China rose</name>
    <dbReference type="NCBI Taxonomy" id="74649"/>
    <lineage>
        <taxon>Eukaryota</taxon>
        <taxon>Viridiplantae</taxon>
        <taxon>Streptophyta</taxon>
        <taxon>Embryophyta</taxon>
        <taxon>Tracheophyta</taxon>
        <taxon>Spermatophyta</taxon>
        <taxon>Magnoliopsida</taxon>
        <taxon>eudicotyledons</taxon>
        <taxon>Gunneridae</taxon>
        <taxon>Pentapetalae</taxon>
        <taxon>rosids</taxon>
        <taxon>fabids</taxon>
        <taxon>Rosales</taxon>
        <taxon>Rosaceae</taxon>
        <taxon>Rosoideae</taxon>
        <taxon>Rosoideae incertae sedis</taxon>
        <taxon>Rosa</taxon>
    </lineage>
</organism>
<comment type="caution">
    <text evidence="1">The sequence shown here is derived from an EMBL/GenBank/DDBJ whole genome shotgun (WGS) entry which is preliminary data.</text>
</comment>
<dbReference type="Proteomes" id="UP000238479">
    <property type="component" value="Chromosome 3"/>
</dbReference>
<keyword evidence="2" id="KW-1185">Reference proteome</keyword>
<dbReference type="Gramene" id="PRQ42877">
    <property type="protein sequence ID" value="PRQ42877"/>
    <property type="gene ID" value="RchiOBHm_Chr3g0462411"/>
</dbReference>
<accession>A0A2P6R8X5</accession>
<reference evidence="1 2" key="1">
    <citation type="journal article" date="2018" name="Nat. Genet.">
        <title>The Rosa genome provides new insights in the design of modern roses.</title>
        <authorList>
            <person name="Bendahmane M."/>
        </authorList>
    </citation>
    <scope>NUCLEOTIDE SEQUENCE [LARGE SCALE GENOMIC DNA]</scope>
    <source>
        <strain evidence="2">cv. Old Blush</strain>
    </source>
</reference>
<dbReference type="AlphaFoldDB" id="A0A2P6R8X5"/>
<evidence type="ECO:0000313" key="2">
    <source>
        <dbReference type="Proteomes" id="UP000238479"/>
    </source>
</evidence>
<evidence type="ECO:0000313" key="1">
    <source>
        <dbReference type="EMBL" id="PRQ42877.1"/>
    </source>
</evidence>
<dbReference type="EMBL" id="PDCK01000041">
    <property type="protein sequence ID" value="PRQ42877.1"/>
    <property type="molecule type" value="Genomic_DNA"/>
</dbReference>
<sequence>MKMCKIDILVHFHFSPPFIGKCGPNAHFTIIYSNVPKKIEIELKIDSLRN</sequence>
<name>A0A2P6R8X5_ROSCH</name>